<sequence>MRLHPPRFWSRPGMSLLTAAFVPFSSITTRLGRRRRRRTPFQANVPVLCCGNVTVGGTGKTPLTLDLVKRLQERGMSPHILSRGHGGSEKGPILVDLRVHQPRDVGDEPLLLAAAAPTWIGADRSETALCAVGHGADCLVMDDGFQNPTLHQDVSILVVDGPSAFGNGRVLPAGPLREPLADALDRASALVVIGDDTHKLIAHLPQPSHRTQARLIPGPEIRNLQGRRVVAFAGIGRPEKFFDMLRDAGINPVRTIFFPDHHQYGARDIRRLEALNREPGTTLVTTTKDAVKLPATFRSQIQVITVELRWMDSAFPDRLLDLLIPTP</sequence>
<comment type="similarity">
    <text evidence="13">Belongs to the LpxK family.</text>
</comment>
<keyword evidence="6 13" id="KW-0441">Lipid A biosynthesis</keyword>
<comment type="function">
    <text evidence="1 13">Transfers the gamma-phosphate of ATP to the 4'-position of a tetraacyldisaccharide 1-phosphate intermediate (termed DS-1-P) to form tetraacyldisaccharide 1,4'-bis-phosphate (lipid IVA).</text>
</comment>
<keyword evidence="11 13" id="KW-0443">Lipid metabolism</keyword>
<evidence type="ECO:0000256" key="8">
    <source>
        <dbReference type="ARBA" id="ARBA00022741"/>
    </source>
</evidence>
<dbReference type="Proteomes" id="UP000321230">
    <property type="component" value="Unassembled WGS sequence"/>
</dbReference>
<dbReference type="HAMAP" id="MF_00409">
    <property type="entry name" value="LpxK"/>
    <property type="match status" value="1"/>
</dbReference>
<dbReference type="GO" id="GO:0009245">
    <property type="term" value="P:lipid A biosynthetic process"/>
    <property type="evidence" value="ECO:0007669"/>
    <property type="project" value="UniProtKB-UniRule"/>
</dbReference>
<gene>
    <name evidence="13 14" type="primary">lpxK</name>
    <name evidence="14" type="ORF">GWA01_06160</name>
</gene>
<dbReference type="OrthoDB" id="9766423at2"/>
<dbReference type="PANTHER" id="PTHR42724">
    <property type="entry name" value="TETRAACYLDISACCHARIDE 4'-KINASE"/>
    <property type="match status" value="1"/>
</dbReference>
<evidence type="ECO:0000256" key="3">
    <source>
        <dbReference type="ARBA" id="ARBA00012071"/>
    </source>
</evidence>
<evidence type="ECO:0000313" key="14">
    <source>
        <dbReference type="EMBL" id="GEK92846.1"/>
    </source>
</evidence>
<evidence type="ECO:0000256" key="10">
    <source>
        <dbReference type="ARBA" id="ARBA00022840"/>
    </source>
</evidence>
<dbReference type="GO" id="GO:0005524">
    <property type="term" value="F:ATP binding"/>
    <property type="evidence" value="ECO:0007669"/>
    <property type="project" value="UniProtKB-UniRule"/>
</dbReference>
<evidence type="ECO:0000256" key="13">
    <source>
        <dbReference type="HAMAP-Rule" id="MF_00409"/>
    </source>
</evidence>
<evidence type="ECO:0000256" key="5">
    <source>
        <dbReference type="ARBA" id="ARBA00022516"/>
    </source>
</evidence>
<proteinExistence type="inferred from homology"/>
<dbReference type="PANTHER" id="PTHR42724:SF1">
    <property type="entry name" value="TETRAACYLDISACCHARIDE 4'-KINASE, MITOCHONDRIAL-RELATED"/>
    <property type="match status" value="1"/>
</dbReference>
<evidence type="ECO:0000256" key="2">
    <source>
        <dbReference type="ARBA" id="ARBA00004870"/>
    </source>
</evidence>
<evidence type="ECO:0000256" key="6">
    <source>
        <dbReference type="ARBA" id="ARBA00022556"/>
    </source>
</evidence>
<feature type="binding site" evidence="13">
    <location>
        <begin position="54"/>
        <end position="61"/>
    </location>
    <ligand>
        <name>ATP</name>
        <dbReference type="ChEBI" id="CHEBI:30616"/>
    </ligand>
</feature>
<dbReference type="AlphaFoldDB" id="A0A511AXG7"/>
<dbReference type="EC" id="2.7.1.130" evidence="3 13"/>
<dbReference type="InterPro" id="IPR027417">
    <property type="entry name" value="P-loop_NTPase"/>
</dbReference>
<evidence type="ECO:0000313" key="15">
    <source>
        <dbReference type="Proteomes" id="UP000321230"/>
    </source>
</evidence>
<protein>
    <recommendedName>
        <fullName evidence="4 13">Tetraacyldisaccharide 4'-kinase</fullName>
        <ecNumber evidence="3 13">2.7.1.130</ecNumber>
    </recommendedName>
    <alternativeName>
        <fullName evidence="12 13">Lipid A 4'-kinase</fullName>
    </alternativeName>
</protein>
<keyword evidence="7 13" id="KW-0808">Transferase</keyword>
<keyword evidence="5 13" id="KW-0444">Lipid biosynthesis</keyword>
<comment type="caution">
    <text evidence="14">The sequence shown here is derived from an EMBL/GenBank/DDBJ whole genome shotgun (WGS) entry which is preliminary data.</text>
</comment>
<comment type="pathway">
    <text evidence="2 13">Glycolipid biosynthesis; lipid IV(A) biosynthesis; lipid IV(A) from (3R)-3-hydroxytetradecanoyl-[acyl-carrier-protein] and UDP-N-acetyl-alpha-D-glucosamine: step 6/6.</text>
</comment>
<comment type="catalytic activity">
    <reaction evidence="13">
        <text>a lipid A disaccharide + ATP = a lipid IVA + ADP + H(+)</text>
        <dbReference type="Rhea" id="RHEA:67840"/>
        <dbReference type="ChEBI" id="CHEBI:15378"/>
        <dbReference type="ChEBI" id="CHEBI:30616"/>
        <dbReference type="ChEBI" id="CHEBI:176343"/>
        <dbReference type="ChEBI" id="CHEBI:176425"/>
        <dbReference type="ChEBI" id="CHEBI:456216"/>
        <dbReference type="EC" id="2.7.1.130"/>
    </reaction>
</comment>
<dbReference type="UniPathway" id="UPA00359">
    <property type="reaction ID" value="UER00482"/>
</dbReference>
<evidence type="ECO:0000256" key="12">
    <source>
        <dbReference type="ARBA" id="ARBA00029757"/>
    </source>
</evidence>
<dbReference type="GO" id="GO:0009029">
    <property type="term" value="F:lipid-A 4'-kinase activity"/>
    <property type="evidence" value="ECO:0007669"/>
    <property type="project" value="UniProtKB-UniRule"/>
</dbReference>
<evidence type="ECO:0000256" key="9">
    <source>
        <dbReference type="ARBA" id="ARBA00022777"/>
    </source>
</evidence>
<keyword evidence="8 13" id="KW-0547">Nucleotide-binding</keyword>
<dbReference type="GO" id="GO:0005886">
    <property type="term" value="C:plasma membrane"/>
    <property type="evidence" value="ECO:0007669"/>
    <property type="project" value="TreeGrafter"/>
</dbReference>
<dbReference type="InterPro" id="IPR003758">
    <property type="entry name" value="LpxK"/>
</dbReference>
<evidence type="ECO:0000256" key="4">
    <source>
        <dbReference type="ARBA" id="ARBA00016436"/>
    </source>
</evidence>
<dbReference type="Pfam" id="PF02606">
    <property type="entry name" value="LpxK"/>
    <property type="match status" value="1"/>
</dbReference>
<name>A0A511AXG7_9PROT</name>
<dbReference type="NCBIfam" id="TIGR00682">
    <property type="entry name" value="lpxK"/>
    <property type="match status" value="1"/>
</dbReference>
<evidence type="ECO:0000256" key="7">
    <source>
        <dbReference type="ARBA" id="ARBA00022679"/>
    </source>
</evidence>
<dbReference type="GO" id="GO:0009244">
    <property type="term" value="P:lipopolysaccharide core region biosynthetic process"/>
    <property type="evidence" value="ECO:0007669"/>
    <property type="project" value="TreeGrafter"/>
</dbReference>
<keyword evidence="10 13" id="KW-0067">ATP-binding</keyword>
<dbReference type="EMBL" id="BJUZ01000001">
    <property type="protein sequence ID" value="GEK92846.1"/>
    <property type="molecule type" value="Genomic_DNA"/>
</dbReference>
<keyword evidence="15" id="KW-1185">Reference proteome</keyword>
<keyword evidence="9 13" id="KW-0418">Kinase</keyword>
<evidence type="ECO:0000256" key="1">
    <source>
        <dbReference type="ARBA" id="ARBA00002274"/>
    </source>
</evidence>
<reference evidence="14 15" key="1">
    <citation type="submission" date="2019-07" db="EMBL/GenBank/DDBJ databases">
        <title>Whole genome shotgun sequence of Gluconobacter wancherniae NBRC 103581.</title>
        <authorList>
            <person name="Hosoyama A."/>
            <person name="Uohara A."/>
            <person name="Ohji S."/>
            <person name="Ichikawa N."/>
        </authorList>
    </citation>
    <scope>NUCLEOTIDE SEQUENCE [LARGE SCALE GENOMIC DNA]</scope>
    <source>
        <strain evidence="14 15">NBRC 103581</strain>
    </source>
</reference>
<accession>A0A511AXG7</accession>
<organism evidence="14 15">
    <name type="scientific">Gluconobacter wancherniae NBRC 103581</name>
    <dbReference type="NCBI Taxonomy" id="656744"/>
    <lineage>
        <taxon>Bacteria</taxon>
        <taxon>Pseudomonadati</taxon>
        <taxon>Pseudomonadota</taxon>
        <taxon>Alphaproteobacteria</taxon>
        <taxon>Acetobacterales</taxon>
        <taxon>Acetobacteraceae</taxon>
        <taxon>Gluconobacter</taxon>
    </lineage>
</organism>
<dbReference type="SUPFAM" id="SSF52540">
    <property type="entry name" value="P-loop containing nucleoside triphosphate hydrolases"/>
    <property type="match status" value="1"/>
</dbReference>
<evidence type="ECO:0000256" key="11">
    <source>
        <dbReference type="ARBA" id="ARBA00023098"/>
    </source>
</evidence>